<gene>
    <name evidence="1" type="ORF">MLD38_019932</name>
</gene>
<evidence type="ECO:0000313" key="2">
    <source>
        <dbReference type="Proteomes" id="UP001057402"/>
    </source>
</evidence>
<organism evidence="1 2">
    <name type="scientific">Melastoma candidum</name>
    <dbReference type="NCBI Taxonomy" id="119954"/>
    <lineage>
        <taxon>Eukaryota</taxon>
        <taxon>Viridiplantae</taxon>
        <taxon>Streptophyta</taxon>
        <taxon>Embryophyta</taxon>
        <taxon>Tracheophyta</taxon>
        <taxon>Spermatophyta</taxon>
        <taxon>Magnoliopsida</taxon>
        <taxon>eudicotyledons</taxon>
        <taxon>Gunneridae</taxon>
        <taxon>Pentapetalae</taxon>
        <taxon>rosids</taxon>
        <taxon>malvids</taxon>
        <taxon>Myrtales</taxon>
        <taxon>Melastomataceae</taxon>
        <taxon>Melastomatoideae</taxon>
        <taxon>Melastomateae</taxon>
        <taxon>Melastoma</taxon>
    </lineage>
</organism>
<comment type="caution">
    <text evidence="1">The sequence shown here is derived from an EMBL/GenBank/DDBJ whole genome shotgun (WGS) entry which is preliminary data.</text>
</comment>
<protein>
    <submittedName>
        <fullName evidence="1">Uncharacterized protein</fullName>
    </submittedName>
</protein>
<dbReference type="EMBL" id="CM042885">
    <property type="protein sequence ID" value="KAI4363757.1"/>
    <property type="molecule type" value="Genomic_DNA"/>
</dbReference>
<proteinExistence type="predicted"/>
<name>A0ACB9QEA8_9MYRT</name>
<sequence length="127" mass="13850">MTGTHVFNGTAGARQDSTHTLKVIHGIVNAVSWGILLPTGAAIGQYLRHIKLFGPAWFYAHAGTQLFTFFLGTVGSQTGRRLGELSPGAAYVTHRKLGFAVFSLGANQTMALLFQPKTSHVFRTYWK</sequence>
<accession>A0ACB9QEA8</accession>
<reference evidence="2" key="1">
    <citation type="journal article" date="2023" name="Front. Plant Sci.">
        <title>Chromosomal-level genome assembly of Melastoma candidum provides insights into trichome evolution.</title>
        <authorList>
            <person name="Zhong Y."/>
            <person name="Wu W."/>
            <person name="Sun C."/>
            <person name="Zou P."/>
            <person name="Liu Y."/>
            <person name="Dai S."/>
            <person name="Zhou R."/>
        </authorList>
    </citation>
    <scope>NUCLEOTIDE SEQUENCE [LARGE SCALE GENOMIC DNA]</scope>
</reference>
<dbReference type="Proteomes" id="UP001057402">
    <property type="component" value="Chromosome 6"/>
</dbReference>
<evidence type="ECO:0000313" key="1">
    <source>
        <dbReference type="EMBL" id="KAI4363757.1"/>
    </source>
</evidence>
<keyword evidence="2" id="KW-1185">Reference proteome</keyword>